<dbReference type="Proteomes" id="UP000317770">
    <property type="component" value="Unassembled WGS sequence"/>
</dbReference>
<evidence type="ECO:0000313" key="1">
    <source>
        <dbReference type="EMBL" id="TVX83712.1"/>
    </source>
</evidence>
<reference evidence="1 2" key="1">
    <citation type="submission" date="2019-07" db="EMBL/GenBank/DDBJ databases">
        <title>Genome assembly of Bacillus simplex strain GGC-P6A.</title>
        <authorList>
            <person name="Jennings M.E."/>
            <person name="Barton H.A."/>
        </authorList>
    </citation>
    <scope>NUCLEOTIDE SEQUENCE [LARGE SCALE GENOMIC DNA]</scope>
    <source>
        <strain evidence="1 2">GGC-P6A</strain>
    </source>
</reference>
<gene>
    <name evidence="1" type="ORF">FQP34_00200</name>
</gene>
<protein>
    <submittedName>
        <fullName evidence="1">Uncharacterized protein</fullName>
    </submittedName>
</protein>
<proteinExistence type="predicted"/>
<organism evidence="1 2">
    <name type="scientific">Peribacillus simplex</name>
    <dbReference type="NCBI Taxonomy" id="1478"/>
    <lineage>
        <taxon>Bacteria</taxon>
        <taxon>Bacillati</taxon>
        <taxon>Bacillota</taxon>
        <taxon>Bacilli</taxon>
        <taxon>Bacillales</taxon>
        <taxon>Bacillaceae</taxon>
        <taxon>Peribacillus</taxon>
    </lineage>
</organism>
<name>A0A8B5Y3J3_9BACI</name>
<evidence type="ECO:0000313" key="2">
    <source>
        <dbReference type="Proteomes" id="UP000317770"/>
    </source>
</evidence>
<dbReference type="EMBL" id="VNKI01000001">
    <property type="protein sequence ID" value="TVX83712.1"/>
    <property type="molecule type" value="Genomic_DNA"/>
</dbReference>
<comment type="caution">
    <text evidence="1">The sequence shown here is derived from an EMBL/GenBank/DDBJ whole genome shotgun (WGS) entry which is preliminary data.</text>
</comment>
<dbReference type="RefSeq" id="WP_144476269.1">
    <property type="nucleotide sequence ID" value="NZ_VNKI01000001.1"/>
</dbReference>
<accession>A0A8B5Y3J3</accession>
<sequence>MSKNSMREWKSNIGQPYYINISQLSMLAARLNYPLDDFNKVGQINKLSDLGIELATIILAFKKLVNTIKPVTQSFTNLKFNEIKQDYLIEFSDRFNSKNSRQLRENTYKLGDEPHLWKKYGDYKVVMNMNPKWVTTDTACSSLSRNAEFAGLCLVKQIDSEQSTIYATPLLIGIPRNLDIFEGLQGNI</sequence>
<dbReference type="AlphaFoldDB" id="A0A8B5Y3J3"/>